<name>A0A9P6WJV3_9ASCO</name>
<dbReference type="InterPro" id="IPR056196">
    <property type="entry name" value="Mmc1_C"/>
</dbReference>
<protein>
    <recommendedName>
        <fullName evidence="1">Mmc1 C-terminal domain-containing protein</fullName>
    </recommendedName>
</protein>
<accession>A0A9P6WJV3</accession>
<keyword evidence="3" id="KW-1185">Reference proteome</keyword>
<dbReference type="AlphaFoldDB" id="A0A9P6WJV3"/>
<gene>
    <name evidence="2" type="ORF">C6P40_001001</name>
</gene>
<comment type="caution">
    <text evidence="2">The sequence shown here is derived from an EMBL/GenBank/DDBJ whole genome shotgun (WGS) entry which is preliminary data.</text>
</comment>
<dbReference type="Pfam" id="PF23868">
    <property type="entry name" value="Mmc1_C"/>
    <property type="match status" value="1"/>
</dbReference>
<organism evidence="2 3">
    <name type="scientific">Pichia californica</name>
    <dbReference type="NCBI Taxonomy" id="460514"/>
    <lineage>
        <taxon>Eukaryota</taxon>
        <taxon>Fungi</taxon>
        <taxon>Dikarya</taxon>
        <taxon>Ascomycota</taxon>
        <taxon>Saccharomycotina</taxon>
        <taxon>Pichiomycetes</taxon>
        <taxon>Pichiales</taxon>
        <taxon>Pichiaceae</taxon>
        <taxon>Pichia</taxon>
    </lineage>
</organism>
<evidence type="ECO:0000313" key="2">
    <source>
        <dbReference type="EMBL" id="KAG0688420.1"/>
    </source>
</evidence>
<dbReference type="EMBL" id="PUHW01000153">
    <property type="protein sequence ID" value="KAG0688420.1"/>
    <property type="molecule type" value="Genomic_DNA"/>
</dbReference>
<sequence length="591" mass="66593">MQRFISLSASRTACYTGRLQSFNRRNGSISNPEVKKSLLQSLEDIKQYFNDISINSRIETVKKIVPSSNCLNFEPTTITLGIVQSKDIKPGLFIDSLIVDPLSSDNKTDAVIKQFRKANPNSNIKILYGTKNETVKGGIFKSKSPILNHESRLIQDAKLGDGSGKLLNRDIFNDLSFIEVNDKSFSQQMKIEGADNLDLDTVPKDDHIAESDCQLWVYVTSSSGNIEKLNDSPYFSIINISSESQIGGKLVESLKPNSFEVDLEKLNDANKLIAKSINNVSTYLELYQQSNMNELLYTLNRETSGYKPLILLLRGLLRDLHIKESDDVKTAKKLKQEITEWAQNSHFELQSKVTPFLDNVLLKKLTNMNQLIINSGDLTLLISNYLNGNRVKLKNGLFDKDIECYGTLEDSIAKSHYLEGRIDALFPENKNNMTISENGVDYYLSGLKSDISNVKLPELQAQINNFLTKEVIAVPFTIFLLTNIGYVYDIITLNTLFAVTALSIAVTANISQKKAVSLISEFKDWYLEKLRIYIDKTMIFLGKRLNDNIIAYEVSQAKKRELISELKSAIVELEKADEILKKSSNIALSKK</sequence>
<dbReference type="Proteomes" id="UP000697127">
    <property type="component" value="Unassembled WGS sequence"/>
</dbReference>
<dbReference type="OrthoDB" id="4083320at2759"/>
<evidence type="ECO:0000259" key="1">
    <source>
        <dbReference type="Pfam" id="PF23868"/>
    </source>
</evidence>
<proteinExistence type="predicted"/>
<reference evidence="2" key="1">
    <citation type="submission" date="2020-11" db="EMBL/GenBank/DDBJ databases">
        <title>Kefir isolates.</title>
        <authorList>
            <person name="Marcisauskas S."/>
            <person name="Kim Y."/>
            <person name="Blasche S."/>
        </authorList>
    </citation>
    <scope>NUCLEOTIDE SEQUENCE</scope>
    <source>
        <strain evidence="2">Olga-1</strain>
    </source>
</reference>
<evidence type="ECO:0000313" key="3">
    <source>
        <dbReference type="Proteomes" id="UP000697127"/>
    </source>
</evidence>
<feature type="domain" description="Mmc1 C-terminal" evidence="1">
    <location>
        <begin position="407"/>
        <end position="531"/>
    </location>
</feature>